<keyword evidence="3" id="KW-1185">Reference proteome</keyword>
<feature type="coiled-coil region" evidence="1">
    <location>
        <begin position="76"/>
        <end position="117"/>
    </location>
</feature>
<accession>A0AAQ4DYZ4</accession>
<comment type="caution">
    <text evidence="2">The sequence shown here is derived from an EMBL/GenBank/DDBJ whole genome shotgun (WGS) entry which is preliminary data.</text>
</comment>
<dbReference type="EMBL" id="JARKHS020025160">
    <property type="protein sequence ID" value="KAK8767684.1"/>
    <property type="molecule type" value="Genomic_DNA"/>
</dbReference>
<feature type="non-terminal residue" evidence="2">
    <location>
        <position position="1"/>
    </location>
</feature>
<organism evidence="2 3">
    <name type="scientific">Amblyomma americanum</name>
    <name type="common">Lone star tick</name>
    <dbReference type="NCBI Taxonomy" id="6943"/>
    <lineage>
        <taxon>Eukaryota</taxon>
        <taxon>Metazoa</taxon>
        <taxon>Ecdysozoa</taxon>
        <taxon>Arthropoda</taxon>
        <taxon>Chelicerata</taxon>
        <taxon>Arachnida</taxon>
        <taxon>Acari</taxon>
        <taxon>Parasitiformes</taxon>
        <taxon>Ixodida</taxon>
        <taxon>Ixodoidea</taxon>
        <taxon>Ixodidae</taxon>
        <taxon>Amblyomminae</taxon>
        <taxon>Amblyomma</taxon>
    </lineage>
</organism>
<name>A0AAQ4DYZ4_AMBAM</name>
<gene>
    <name evidence="2" type="ORF">V5799_005533</name>
</gene>
<reference evidence="2 3" key="1">
    <citation type="journal article" date="2023" name="Arcadia Sci">
        <title>De novo assembly of a long-read Amblyomma americanum tick genome.</title>
        <authorList>
            <person name="Chou S."/>
            <person name="Poskanzer K.E."/>
            <person name="Rollins M."/>
            <person name="Thuy-Boun P.S."/>
        </authorList>
    </citation>
    <scope>NUCLEOTIDE SEQUENCE [LARGE SCALE GENOMIC DNA]</scope>
    <source>
        <strain evidence="2">F_SG_1</strain>
        <tissue evidence="2">Salivary glands</tissue>
    </source>
</reference>
<protein>
    <submittedName>
        <fullName evidence="2">Uncharacterized protein</fullName>
    </submittedName>
</protein>
<keyword evidence="1" id="KW-0175">Coiled coil</keyword>
<dbReference type="Proteomes" id="UP001321473">
    <property type="component" value="Unassembled WGS sequence"/>
</dbReference>
<dbReference type="AlphaFoldDB" id="A0AAQ4DYZ4"/>
<sequence>LSGGFGFSISVPFEEDVAIHNGSGEQCIPDVQAEDIEVHESTKLPFPCDQETATHSADRIATPEPRASDLEHASTHQALLNRISQLERLHEESQRKLGAAQGRYLKSEEEKERLKSKFKHIFSDDQMRSMERLSAQGMRWEASTLVKSLKLRLSCGCQGYSLLRNHGFPFPSERTLQRHLENFKFQPGLLQDMIEPLRMKVY</sequence>
<evidence type="ECO:0000256" key="1">
    <source>
        <dbReference type="SAM" id="Coils"/>
    </source>
</evidence>
<evidence type="ECO:0000313" key="2">
    <source>
        <dbReference type="EMBL" id="KAK8767684.1"/>
    </source>
</evidence>
<proteinExistence type="predicted"/>
<evidence type="ECO:0000313" key="3">
    <source>
        <dbReference type="Proteomes" id="UP001321473"/>
    </source>
</evidence>